<dbReference type="AlphaFoldDB" id="A0A1M2VTG6"/>
<evidence type="ECO:0000313" key="2">
    <source>
        <dbReference type="EMBL" id="OJT10858.1"/>
    </source>
</evidence>
<keyword evidence="3" id="KW-1185">Reference proteome</keyword>
<feature type="region of interest" description="Disordered" evidence="1">
    <location>
        <begin position="41"/>
        <end position="76"/>
    </location>
</feature>
<dbReference type="EMBL" id="MNAD01000727">
    <property type="protein sequence ID" value="OJT10858.1"/>
    <property type="molecule type" value="Genomic_DNA"/>
</dbReference>
<evidence type="ECO:0000313" key="3">
    <source>
        <dbReference type="Proteomes" id="UP000184267"/>
    </source>
</evidence>
<gene>
    <name evidence="2" type="ORF">TRAPUB_12634</name>
</gene>
<accession>A0A1M2VTG6</accession>
<proteinExistence type="predicted"/>
<reference evidence="2 3" key="1">
    <citation type="submission" date="2016-10" db="EMBL/GenBank/DDBJ databases">
        <title>Genome sequence of the basidiomycete white-rot fungus Trametes pubescens.</title>
        <authorList>
            <person name="Makela M.R."/>
            <person name="Granchi Z."/>
            <person name="Peng M."/>
            <person name="De Vries R.P."/>
            <person name="Grigoriev I."/>
            <person name="Riley R."/>
            <person name="Hilden K."/>
        </authorList>
    </citation>
    <scope>NUCLEOTIDE SEQUENCE [LARGE SCALE GENOMIC DNA]</scope>
    <source>
        <strain evidence="2 3">FBCC735</strain>
    </source>
</reference>
<name>A0A1M2VTG6_TRAPU</name>
<organism evidence="2 3">
    <name type="scientific">Trametes pubescens</name>
    <name type="common">White-rot fungus</name>
    <dbReference type="NCBI Taxonomy" id="154538"/>
    <lineage>
        <taxon>Eukaryota</taxon>
        <taxon>Fungi</taxon>
        <taxon>Dikarya</taxon>
        <taxon>Basidiomycota</taxon>
        <taxon>Agaricomycotina</taxon>
        <taxon>Agaricomycetes</taxon>
        <taxon>Polyporales</taxon>
        <taxon>Polyporaceae</taxon>
        <taxon>Trametes</taxon>
    </lineage>
</organism>
<comment type="caution">
    <text evidence="2">The sequence shown here is derived from an EMBL/GenBank/DDBJ whole genome shotgun (WGS) entry which is preliminary data.</text>
</comment>
<feature type="compositionally biased region" description="Basic and acidic residues" evidence="1">
    <location>
        <begin position="44"/>
        <end position="60"/>
    </location>
</feature>
<protein>
    <submittedName>
        <fullName evidence="2">Uncharacterized protein</fullName>
    </submittedName>
</protein>
<evidence type="ECO:0000256" key="1">
    <source>
        <dbReference type="SAM" id="MobiDB-lite"/>
    </source>
</evidence>
<sequence length="76" mass="8584">MASENKHVFDGSNRVVARRSPRIAQPLSERKLDFFSRLPPSHAAELEPDRVQKEAARDTARTGLLARSGDRAARWE</sequence>
<dbReference type="Proteomes" id="UP000184267">
    <property type="component" value="Unassembled WGS sequence"/>
</dbReference>